<name>A0A7L4P899_9CREN</name>
<dbReference type="InterPro" id="IPR013603">
    <property type="entry name" value="TRASH_TR_C_prok"/>
</dbReference>
<comment type="caution">
    <text evidence="2">The sequence shown here is derived from an EMBL/GenBank/DDBJ whole genome shotgun (WGS) entry which is preliminary data.</text>
</comment>
<evidence type="ECO:0000313" key="2">
    <source>
        <dbReference type="EMBL" id="NYR15219.1"/>
    </source>
</evidence>
<dbReference type="AlphaFoldDB" id="A0A7L4P899"/>
<gene>
    <name evidence="2" type="ORF">HC235_04490</name>
</gene>
<reference evidence="2 3" key="1">
    <citation type="journal article" date="2020" name="Nat. Commun.">
        <title>The structures of two archaeal type IV pili illuminate evolutionary relationships.</title>
        <authorList>
            <person name="Wang F."/>
            <person name="Baquero D.P."/>
            <person name="Su Z."/>
            <person name="Beltran L.C."/>
            <person name="Prangishvili D."/>
            <person name="Krupovic M."/>
            <person name="Egelman E.H."/>
        </authorList>
    </citation>
    <scope>NUCLEOTIDE SEQUENCE [LARGE SCALE GENOMIC DNA]</scope>
    <source>
        <strain evidence="2 3">2GA</strain>
    </source>
</reference>
<dbReference type="Pfam" id="PF08394">
    <property type="entry name" value="Arc_trans_TRASH"/>
    <property type="match status" value="1"/>
</dbReference>
<feature type="domain" description="TRASH transcription regulator C-terminal prokaryotic" evidence="1">
    <location>
        <begin position="13"/>
        <end position="56"/>
    </location>
</feature>
<evidence type="ECO:0000313" key="3">
    <source>
        <dbReference type="Proteomes" id="UP000554766"/>
    </source>
</evidence>
<dbReference type="EMBL" id="JAAVJF010000002">
    <property type="protein sequence ID" value="NYR15219.1"/>
    <property type="molecule type" value="Genomic_DNA"/>
</dbReference>
<proteinExistence type="predicted"/>
<dbReference type="Proteomes" id="UP000554766">
    <property type="component" value="Unassembled WGS sequence"/>
</dbReference>
<protein>
    <submittedName>
        <fullName evidence="2">TRASH domain-containing protein</fullName>
    </submittedName>
</protein>
<dbReference type="GeneID" id="5056321"/>
<accession>A0A7L4P899</accession>
<sequence>MPFELKVTRAIDLRCSNCGKVITGEPIVVKTCCVNKPWVFCSRECYKQFVAKWTRNQDAGKGGGTLRKVVF</sequence>
<dbReference type="RefSeq" id="WP_011900962.1">
    <property type="nucleotide sequence ID" value="NZ_JAAVJF010000002.1"/>
</dbReference>
<evidence type="ECO:0000259" key="1">
    <source>
        <dbReference type="Pfam" id="PF08394"/>
    </source>
</evidence>
<keyword evidence="3" id="KW-1185">Reference proteome</keyword>
<dbReference type="OMA" id="CCVNKPW"/>
<organism evidence="2 3">
    <name type="scientific">Pyrobaculum arsenaticum</name>
    <dbReference type="NCBI Taxonomy" id="121277"/>
    <lineage>
        <taxon>Archaea</taxon>
        <taxon>Thermoproteota</taxon>
        <taxon>Thermoprotei</taxon>
        <taxon>Thermoproteales</taxon>
        <taxon>Thermoproteaceae</taxon>
        <taxon>Pyrobaculum</taxon>
    </lineage>
</organism>